<feature type="transmembrane region" description="Helical" evidence="1">
    <location>
        <begin position="97"/>
        <end position="121"/>
    </location>
</feature>
<keyword evidence="3" id="KW-1185">Reference proteome</keyword>
<feature type="transmembrane region" description="Helical" evidence="1">
    <location>
        <begin position="69"/>
        <end position="91"/>
    </location>
</feature>
<gene>
    <name evidence="2" type="ORF">ACFR9U_20940</name>
</gene>
<evidence type="ECO:0000313" key="2">
    <source>
        <dbReference type="EMBL" id="MFD1589450.1"/>
    </source>
</evidence>
<name>A0ABD6CIP9_9EURY</name>
<feature type="transmembrane region" description="Helical" evidence="1">
    <location>
        <begin position="167"/>
        <end position="192"/>
    </location>
</feature>
<keyword evidence="1" id="KW-1133">Transmembrane helix</keyword>
<organism evidence="2 3">
    <name type="scientific">Halorientalis brevis</name>
    <dbReference type="NCBI Taxonomy" id="1126241"/>
    <lineage>
        <taxon>Archaea</taxon>
        <taxon>Methanobacteriati</taxon>
        <taxon>Methanobacteriota</taxon>
        <taxon>Stenosarchaea group</taxon>
        <taxon>Halobacteria</taxon>
        <taxon>Halobacteriales</taxon>
        <taxon>Haloarculaceae</taxon>
        <taxon>Halorientalis</taxon>
    </lineage>
</organism>
<dbReference type="AlphaFoldDB" id="A0ABD6CIP9"/>
<evidence type="ECO:0000313" key="3">
    <source>
        <dbReference type="Proteomes" id="UP001597119"/>
    </source>
</evidence>
<evidence type="ECO:0000256" key="1">
    <source>
        <dbReference type="SAM" id="Phobius"/>
    </source>
</evidence>
<comment type="caution">
    <text evidence="2">The sequence shown here is derived from an EMBL/GenBank/DDBJ whole genome shotgun (WGS) entry which is preliminary data.</text>
</comment>
<dbReference type="EMBL" id="JBHUDJ010000015">
    <property type="protein sequence ID" value="MFD1589450.1"/>
    <property type="molecule type" value="Genomic_DNA"/>
</dbReference>
<reference evidence="2 3" key="1">
    <citation type="journal article" date="2019" name="Int. J. Syst. Evol. Microbiol.">
        <title>The Global Catalogue of Microorganisms (GCM) 10K type strain sequencing project: providing services to taxonomists for standard genome sequencing and annotation.</title>
        <authorList>
            <consortium name="The Broad Institute Genomics Platform"/>
            <consortium name="The Broad Institute Genome Sequencing Center for Infectious Disease"/>
            <person name="Wu L."/>
            <person name="Ma J."/>
        </authorList>
    </citation>
    <scope>NUCLEOTIDE SEQUENCE [LARGE SCALE GENOMIC DNA]</scope>
    <source>
        <strain evidence="2 3">CGMCC 1.12125</strain>
    </source>
</reference>
<dbReference type="RefSeq" id="WP_247381088.1">
    <property type="nucleotide sequence ID" value="NZ_JALLGV010000009.1"/>
</dbReference>
<feature type="transmembrane region" description="Helical" evidence="1">
    <location>
        <begin position="141"/>
        <end position="161"/>
    </location>
</feature>
<dbReference type="Proteomes" id="UP001597119">
    <property type="component" value="Unassembled WGS sequence"/>
</dbReference>
<protein>
    <submittedName>
        <fullName evidence="2">Uncharacterized protein</fullName>
    </submittedName>
</protein>
<proteinExistence type="predicted"/>
<sequence>MGRIQIRDRTDEWEVTTASWEGVVEVRLDDGDDLEVVVSDHAPYTPDDIVVSEQRMGTASTVFGHGPTWLLYVPTVLGLLTLAVDELGVLAPFPDPISWAISVGLYWTFFLVGVAGTVFLYNDARALTATDRSWQPNPWPFIIAGGSVVAALQTLLVGLPSGSWQTVVASLGGLFVVGCTVASSIAGPLYLVARHRFLTADAAD</sequence>
<accession>A0ABD6CIP9</accession>
<keyword evidence="1" id="KW-0812">Transmembrane</keyword>
<keyword evidence="1" id="KW-0472">Membrane</keyword>